<dbReference type="InterPro" id="IPR047629">
    <property type="entry name" value="IS1182_transpos"/>
</dbReference>
<evidence type="ECO:0000259" key="1">
    <source>
        <dbReference type="Pfam" id="PF05598"/>
    </source>
</evidence>
<comment type="caution">
    <text evidence="3">The sequence shown here is derived from an EMBL/GenBank/DDBJ whole genome shotgun (WGS) entry which is preliminary data.</text>
</comment>
<dbReference type="PANTHER" id="PTHR33408:SF2">
    <property type="entry name" value="TRANSPOSASE DDE DOMAIN-CONTAINING PROTEIN"/>
    <property type="match status" value="1"/>
</dbReference>
<dbReference type="NCBIfam" id="NF033551">
    <property type="entry name" value="transpos_IS1182"/>
    <property type="match status" value="1"/>
</dbReference>
<dbReference type="AlphaFoldDB" id="A0A926DUD9"/>
<evidence type="ECO:0000259" key="2">
    <source>
        <dbReference type="Pfam" id="PF13751"/>
    </source>
</evidence>
<dbReference type="RefSeq" id="WP_177714678.1">
    <property type="nucleotide sequence ID" value="NZ_JACRSQ010000013.1"/>
</dbReference>
<dbReference type="Proteomes" id="UP000657006">
    <property type="component" value="Unassembled WGS sequence"/>
</dbReference>
<gene>
    <name evidence="3" type="ORF">H8730_10080</name>
</gene>
<sequence length="542" mass="62735">MKLKNTQVEYTAYGTEYQVCLPMNLEIMIPSDEPVRLLSAVTEELDYRRLTTTYSRLGRIEYSPRLLFKIVLYGCSRGIYTTREIERACRENVNFMYLLEGRPAPDHNTIARFRRNHLPYAVEDLLNQMVKLRVDCGEISFEESAVFIDGTKMEANANRYSFVWKTAVTKRQIKLGEKIASELPKLLEASGTGIVIPPRITVQRLKKVRKQLYCAKETGNVAFVRGKGHHKCGLQKAIESIDSWLERLKRYNLDLHICGDRNSYSKTDPDATFMHMKEDHMKNGQLKPGYNVNVATVSEYIIGNYISADRTDTKPFIPFLEKLCQKLPVKRVVVDSGYESEENYHYVDGSEQLSLFVKPSNHEQKKKRKYKNDIGRRENMAYDAEKDEYTCAQGRKLQAVSVKKRKSETGYVQEVTVYECADCKDCPVKEKCIRQKKTDKTPLADKVKRLNVSKYFIRQREAMEKKISTEEGIRLRSNRSIQSEGVFAMIKEDMNFRRFLTRGNPNVMVEWYLVSMAYTLLKLHHKIQTGRLGTHLVVPTVA</sequence>
<feature type="domain" description="Transposase InsH N-terminal" evidence="1">
    <location>
        <begin position="24"/>
        <end position="115"/>
    </location>
</feature>
<organism evidence="3 4">
    <name type="scientific">Bianquea renquensis</name>
    <dbReference type="NCBI Taxonomy" id="2763661"/>
    <lineage>
        <taxon>Bacteria</taxon>
        <taxon>Bacillati</taxon>
        <taxon>Bacillota</taxon>
        <taxon>Clostridia</taxon>
        <taxon>Eubacteriales</taxon>
        <taxon>Bianqueaceae</taxon>
        <taxon>Bianquea</taxon>
    </lineage>
</organism>
<protein>
    <submittedName>
        <fullName evidence="3">IS1182 family transposase</fullName>
    </submittedName>
</protein>
<dbReference type="InterPro" id="IPR008490">
    <property type="entry name" value="Transposase_InsH_N"/>
</dbReference>
<dbReference type="EMBL" id="JACRSQ010000013">
    <property type="protein sequence ID" value="MBC8543892.1"/>
    <property type="molecule type" value="Genomic_DNA"/>
</dbReference>
<accession>A0A926DUD9</accession>
<dbReference type="PANTHER" id="PTHR33408">
    <property type="entry name" value="TRANSPOSASE"/>
    <property type="match status" value="1"/>
</dbReference>
<dbReference type="Pfam" id="PF05598">
    <property type="entry name" value="DUF772"/>
    <property type="match status" value="1"/>
</dbReference>
<dbReference type="InterPro" id="IPR025668">
    <property type="entry name" value="Tnp_DDE_dom"/>
</dbReference>
<reference evidence="3" key="1">
    <citation type="submission" date="2020-08" db="EMBL/GenBank/DDBJ databases">
        <title>Genome public.</title>
        <authorList>
            <person name="Liu C."/>
            <person name="Sun Q."/>
        </authorList>
    </citation>
    <scope>NUCLEOTIDE SEQUENCE</scope>
    <source>
        <strain evidence="3">NSJ-32</strain>
    </source>
</reference>
<keyword evidence="4" id="KW-1185">Reference proteome</keyword>
<proteinExistence type="predicted"/>
<feature type="domain" description="Transposase DDE" evidence="2">
    <location>
        <begin position="390"/>
        <end position="524"/>
    </location>
</feature>
<evidence type="ECO:0000313" key="3">
    <source>
        <dbReference type="EMBL" id="MBC8543892.1"/>
    </source>
</evidence>
<dbReference type="Pfam" id="PF13751">
    <property type="entry name" value="DDE_Tnp_1_6"/>
    <property type="match status" value="1"/>
</dbReference>
<evidence type="ECO:0000313" key="4">
    <source>
        <dbReference type="Proteomes" id="UP000657006"/>
    </source>
</evidence>
<name>A0A926DUD9_9FIRM</name>